<accession>A0A820T9Z6</accession>
<dbReference type="Pfam" id="PF01476">
    <property type="entry name" value="LysM"/>
    <property type="match status" value="4"/>
</dbReference>
<dbReference type="Proteomes" id="UP000663851">
    <property type="component" value="Unassembled WGS sequence"/>
</dbReference>
<feature type="domain" description="LysM" evidence="3">
    <location>
        <begin position="134"/>
        <end position="179"/>
    </location>
</feature>
<dbReference type="PROSITE" id="PS51782">
    <property type="entry name" value="LYSM"/>
    <property type="match status" value="4"/>
</dbReference>
<dbReference type="PANTHER" id="PTHR34997:SF1">
    <property type="entry name" value="PEPTIDOGLYCAN-BINDING LYSIN DOMAIN"/>
    <property type="match status" value="1"/>
</dbReference>
<dbReference type="AlphaFoldDB" id="A0A820T9Z6"/>
<keyword evidence="2" id="KW-0843">Virulence</keyword>
<dbReference type="InterPro" id="IPR052210">
    <property type="entry name" value="LysM1-like"/>
</dbReference>
<keyword evidence="1" id="KW-0147">Chitin-binding</keyword>
<gene>
    <name evidence="4" type="ORF">HFQ381_LOCUS25186</name>
</gene>
<dbReference type="InterPro" id="IPR036779">
    <property type="entry name" value="LysM_dom_sf"/>
</dbReference>
<dbReference type="PANTHER" id="PTHR34997">
    <property type="entry name" value="AM15"/>
    <property type="match status" value="1"/>
</dbReference>
<sequence length="249" mass="26152">MERYQHFCKNTGSTLCGKIHTVVSGDSCWSIGQANSVTVTQIQSLNPTLGQNCDLTVGQILLIQPACSVESTPCGKTYTVISGDSCWSIGQANSITVAQLQSLNPSLGQNCDLTVGQILLMQPACSVESMPCGKTYTVVSGDSCWSIGQANSITVAQLQSLNPTLGENCDLKVGQMLLMQPACSVESTPCGKTHTVISGDSCWSIGEANSLTVTQIQSLNPSLGQNCDLTVGQILLIQSACNGYSTGWS</sequence>
<comment type="caution">
    <text evidence="4">The sequence shown here is derived from an EMBL/GenBank/DDBJ whole genome shotgun (WGS) entry which is preliminary data.</text>
</comment>
<organism evidence="4 5">
    <name type="scientific">Rotaria socialis</name>
    <dbReference type="NCBI Taxonomy" id="392032"/>
    <lineage>
        <taxon>Eukaryota</taxon>
        <taxon>Metazoa</taxon>
        <taxon>Spiralia</taxon>
        <taxon>Gnathifera</taxon>
        <taxon>Rotifera</taxon>
        <taxon>Eurotatoria</taxon>
        <taxon>Bdelloidea</taxon>
        <taxon>Philodinida</taxon>
        <taxon>Philodinidae</taxon>
        <taxon>Rotaria</taxon>
    </lineage>
</organism>
<feature type="domain" description="LysM" evidence="3">
    <location>
        <begin position="18"/>
        <end position="63"/>
    </location>
</feature>
<dbReference type="InterPro" id="IPR018392">
    <property type="entry name" value="LysM"/>
</dbReference>
<dbReference type="CDD" id="cd00118">
    <property type="entry name" value="LysM"/>
    <property type="match status" value="4"/>
</dbReference>
<dbReference type="EMBL" id="CAJOBO010002777">
    <property type="protein sequence ID" value="CAF4467709.1"/>
    <property type="molecule type" value="Genomic_DNA"/>
</dbReference>
<protein>
    <recommendedName>
        <fullName evidence="3">LysM domain-containing protein</fullName>
    </recommendedName>
</protein>
<name>A0A820T9Z6_9BILA</name>
<dbReference type="GO" id="GO:0008061">
    <property type="term" value="F:chitin binding"/>
    <property type="evidence" value="ECO:0007669"/>
    <property type="project" value="UniProtKB-KW"/>
</dbReference>
<dbReference type="SUPFAM" id="SSF54106">
    <property type="entry name" value="LysM domain"/>
    <property type="match status" value="4"/>
</dbReference>
<dbReference type="SMART" id="SM00257">
    <property type="entry name" value="LysM"/>
    <property type="match status" value="4"/>
</dbReference>
<feature type="domain" description="LysM" evidence="3">
    <location>
        <begin position="76"/>
        <end position="121"/>
    </location>
</feature>
<evidence type="ECO:0000256" key="1">
    <source>
        <dbReference type="ARBA" id="ARBA00022669"/>
    </source>
</evidence>
<evidence type="ECO:0000313" key="5">
    <source>
        <dbReference type="Proteomes" id="UP000663851"/>
    </source>
</evidence>
<evidence type="ECO:0000313" key="4">
    <source>
        <dbReference type="EMBL" id="CAF4467709.1"/>
    </source>
</evidence>
<reference evidence="4" key="1">
    <citation type="submission" date="2021-02" db="EMBL/GenBank/DDBJ databases">
        <authorList>
            <person name="Nowell W R."/>
        </authorList>
    </citation>
    <scope>NUCLEOTIDE SEQUENCE</scope>
</reference>
<evidence type="ECO:0000259" key="3">
    <source>
        <dbReference type="PROSITE" id="PS51782"/>
    </source>
</evidence>
<evidence type="ECO:0000256" key="2">
    <source>
        <dbReference type="ARBA" id="ARBA00023026"/>
    </source>
</evidence>
<proteinExistence type="predicted"/>
<dbReference type="Gene3D" id="3.10.350.10">
    <property type="entry name" value="LysM domain"/>
    <property type="match status" value="4"/>
</dbReference>
<feature type="domain" description="LysM" evidence="3">
    <location>
        <begin position="192"/>
        <end position="237"/>
    </location>
</feature>